<gene>
    <name evidence="3" type="ORF">G6048_13775</name>
</gene>
<keyword evidence="3" id="KW-0255">Endonuclease</keyword>
<feature type="compositionally biased region" description="Basic and acidic residues" evidence="1">
    <location>
        <begin position="330"/>
        <end position="345"/>
    </location>
</feature>
<protein>
    <submittedName>
        <fullName evidence="3">Endonuclease/exonuclease/phosphatase family protein</fullName>
    </submittedName>
</protein>
<dbReference type="EMBL" id="JAAKZX010000034">
    <property type="protein sequence ID" value="NGO43194.1"/>
    <property type="molecule type" value="Genomic_DNA"/>
</dbReference>
<dbReference type="Proteomes" id="UP001518140">
    <property type="component" value="Unassembled WGS sequence"/>
</dbReference>
<organism evidence="3 4">
    <name type="scientific">Streptomyces ureilyticus</name>
    <dbReference type="NCBI Taxonomy" id="1775131"/>
    <lineage>
        <taxon>Bacteria</taxon>
        <taxon>Bacillati</taxon>
        <taxon>Actinomycetota</taxon>
        <taxon>Actinomycetes</taxon>
        <taxon>Kitasatosporales</taxon>
        <taxon>Streptomycetaceae</taxon>
        <taxon>Streptomyces</taxon>
    </lineage>
</organism>
<keyword evidence="3" id="KW-0378">Hydrolase</keyword>
<feature type="region of interest" description="Disordered" evidence="1">
    <location>
        <begin position="318"/>
        <end position="345"/>
    </location>
</feature>
<dbReference type="GO" id="GO:0004519">
    <property type="term" value="F:endonuclease activity"/>
    <property type="evidence" value="ECO:0007669"/>
    <property type="project" value="UniProtKB-KW"/>
</dbReference>
<feature type="domain" description="Endonuclease/exonuclease/phosphatase" evidence="2">
    <location>
        <begin position="63"/>
        <end position="307"/>
    </location>
</feature>
<evidence type="ECO:0000313" key="4">
    <source>
        <dbReference type="Proteomes" id="UP001518140"/>
    </source>
</evidence>
<dbReference type="SUPFAM" id="SSF56219">
    <property type="entry name" value="DNase I-like"/>
    <property type="match status" value="1"/>
</dbReference>
<evidence type="ECO:0000313" key="3">
    <source>
        <dbReference type="EMBL" id="NGO43194.1"/>
    </source>
</evidence>
<comment type="caution">
    <text evidence="3">The sequence shown here is derived from an EMBL/GenBank/DDBJ whole genome shotgun (WGS) entry which is preliminary data.</text>
</comment>
<dbReference type="RefSeq" id="WP_165339809.1">
    <property type="nucleotide sequence ID" value="NZ_JAAKZX010000034.1"/>
</dbReference>
<dbReference type="Gene3D" id="3.60.10.10">
    <property type="entry name" value="Endonuclease/exonuclease/phosphatase"/>
    <property type="match status" value="1"/>
</dbReference>
<proteinExistence type="predicted"/>
<evidence type="ECO:0000259" key="2">
    <source>
        <dbReference type="Pfam" id="PF03372"/>
    </source>
</evidence>
<keyword evidence="4" id="KW-1185">Reference proteome</keyword>
<evidence type="ECO:0000256" key="1">
    <source>
        <dbReference type="SAM" id="MobiDB-lite"/>
    </source>
</evidence>
<reference evidence="3 4" key="1">
    <citation type="submission" date="2020-02" db="EMBL/GenBank/DDBJ databases">
        <title>Whole-genome analyses of novel actinobacteria.</title>
        <authorList>
            <person name="Sahin N."/>
            <person name="Tokatli A."/>
        </authorList>
    </citation>
    <scope>NUCLEOTIDE SEQUENCE [LARGE SCALE GENOMIC DNA]</scope>
    <source>
        <strain evidence="3 4">YC419</strain>
    </source>
</reference>
<accession>A0ABX0DRT9</accession>
<dbReference type="InterPro" id="IPR005135">
    <property type="entry name" value="Endo/exonuclease/phosphatase"/>
</dbReference>
<name>A0ABX0DRT9_9ACTN</name>
<keyword evidence="3" id="KW-0540">Nuclease</keyword>
<sequence>MAASTRIAPPSSRRRVVMAAASLVLLFFGLSPSAAPLRANPDPAPPGPAPIQAGPSATTYRIGTFNMAGGNSKYGTAGEEAPDDFVRTVKERRPAVVTIQEGCRDWTERLDSQLPGYSTVFDPVVPEAGTPASCWHDSEFGNALLYRDDLGFTPTTGGGHDLGSPVGREQREMLCIRSQERLLAVCSIHMSSGSAPLLQEAREKEAAEAKRLLATTYRGYRKFLMGDVNTTAEEPPTDSFYHRNYEGGATGEFKEAGSPCGNYMNNWTVPCRAGEATYGVKKIDYLFVPLSVTVKWSDTVHSDFSDHDSLWAEIVLPDRPGDRVQSGDQDQPRDQEQSRDQSRSG</sequence>
<dbReference type="Pfam" id="PF03372">
    <property type="entry name" value="Exo_endo_phos"/>
    <property type="match status" value="1"/>
</dbReference>
<dbReference type="InterPro" id="IPR036691">
    <property type="entry name" value="Endo/exonu/phosph_ase_sf"/>
</dbReference>